<evidence type="ECO:0000313" key="3">
    <source>
        <dbReference type="EMBL" id="ASM78638.1"/>
    </source>
</evidence>
<dbReference type="AlphaFoldDB" id="A0A221KHW9"/>
<sequence length="99" mass="11608">MRLCNDLYIITGAFMRAITYTEARNNLASELDRVNNDYDVTIITRQKAEAGVLMSLKEYESLMETAHLLRHPKNAMRLMKAIEDIEARRHIVRRELIEE</sequence>
<protein>
    <recommendedName>
        <fullName evidence="2">Antitoxin</fullName>
    </recommendedName>
</protein>
<dbReference type="InterPro" id="IPR036165">
    <property type="entry name" value="YefM-like_sf"/>
</dbReference>
<reference evidence="3 4" key="1">
    <citation type="submission" date="2017-07" db="EMBL/GenBank/DDBJ databases">
        <title>Complete Genome Sequence of the cosmetic ferment Vitreoscilla filiformis (ATCC15551).</title>
        <authorList>
            <person name="Contreras S."/>
            <person name="Sagory-Zalkind P."/>
            <person name="Blanquart H."/>
            <person name="Iltis A."/>
            <person name="Morand S.C."/>
        </authorList>
    </citation>
    <scope>NUCLEOTIDE SEQUENCE [LARGE SCALE GENOMIC DNA]</scope>
    <source>
        <strain evidence="3 4">ATCC 15551</strain>
    </source>
</reference>
<evidence type="ECO:0000256" key="2">
    <source>
        <dbReference type="RuleBase" id="RU362080"/>
    </source>
</evidence>
<dbReference type="KEGG" id="vff:VITFI_CDS2861"/>
<dbReference type="Proteomes" id="UP000199729">
    <property type="component" value="Chromosome"/>
</dbReference>
<evidence type="ECO:0000313" key="4">
    <source>
        <dbReference type="Proteomes" id="UP000199729"/>
    </source>
</evidence>
<dbReference type="InterPro" id="IPR051405">
    <property type="entry name" value="phD/YefM_antitoxin"/>
</dbReference>
<keyword evidence="4" id="KW-1185">Reference proteome</keyword>
<dbReference type="Gene3D" id="1.10.1220.170">
    <property type="match status" value="1"/>
</dbReference>
<proteinExistence type="inferred from homology"/>
<dbReference type="InterPro" id="IPR006442">
    <property type="entry name" value="Antitoxin_Phd/YefM"/>
</dbReference>
<dbReference type="SUPFAM" id="SSF143120">
    <property type="entry name" value="YefM-like"/>
    <property type="match status" value="1"/>
</dbReference>
<evidence type="ECO:0000256" key="1">
    <source>
        <dbReference type="ARBA" id="ARBA00009981"/>
    </source>
</evidence>
<dbReference type="Pfam" id="PF02604">
    <property type="entry name" value="PhdYeFM_antitox"/>
    <property type="match status" value="1"/>
</dbReference>
<dbReference type="Gene3D" id="3.40.1620.10">
    <property type="entry name" value="YefM-like domain"/>
    <property type="match status" value="1"/>
</dbReference>
<comment type="similarity">
    <text evidence="1 2">Belongs to the phD/YefM antitoxin family.</text>
</comment>
<dbReference type="PANTHER" id="PTHR33713:SF6">
    <property type="entry name" value="ANTITOXIN YEFM"/>
    <property type="match status" value="1"/>
</dbReference>
<comment type="function">
    <text evidence="2">Antitoxin component of a type II toxin-antitoxin (TA) system.</text>
</comment>
<organism evidence="3 4">
    <name type="scientific">Vitreoscilla filiformis</name>
    <dbReference type="NCBI Taxonomy" id="63"/>
    <lineage>
        <taxon>Bacteria</taxon>
        <taxon>Pseudomonadati</taxon>
        <taxon>Pseudomonadota</taxon>
        <taxon>Betaproteobacteria</taxon>
        <taxon>Neisseriales</taxon>
        <taxon>Neisseriaceae</taxon>
        <taxon>Vitreoscilla</taxon>
    </lineage>
</organism>
<dbReference type="NCBIfam" id="TIGR01552">
    <property type="entry name" value="phd_fam"/>
    <property type="match status" value="1"/>
</dbReference>
<dbReference type="PANTHER" id="PTHR33713">
    <property type="entry name" value="ANTITOXIN YAFN-RELATED"/>
    <property type="match status" value="1"/>
</dbReference>
<gene>
    <name evidence="3" type="ORF">VITFI_CDS2861</name>
</gene>
<dbReference type="EMBL" id="CP022423">
    <property type="protein sequence ID" value="ASM78638.1"/>
    <property type="molecule type" value="Genomic_DNA"/>
</dbReference>
<name>A0A221KHW9_VITFI</name>
<accession>A0A221KHW9</accession>